<keyword evidence="2" id="KW-0732">Signal</keyword>
<evidence type="ECO:0000256" key="2">
    <source>
        <dbReference type="SAM" id="SignalP"/>
    </source>
</evidence>
<feature type="transmembrane region" description="Helical" evidence="1">
    <location>
        <begin position="755"/>
        <end position="782"/>
    </location>
</feature>
<feature type="signal peptide" evidence="2">
    <location>
        <begin position="1"/>
        <end position="26"/>
    </location>
</feature>
<feature type="non-terminal residue" evidence="3">
    <location>
        <position position="1"/>
    </location>
</feature>
<keyword evidence="1" id="KW-1133">Transmembrane helix</keyword>
<feature type="non-terminal residue" evidence="3">
    <location>
        <position position="938"/>
    </location>
</feature>
<evidence type="ECO:0000256" key="1">
    <source>
        <dbReference type="SAM" id="Phobius"/>
    </source>
</evidence>
<dbReference type="Proteomes" id="UP000626109">
    <property type="component" value="Unassembled WGS sequence"/>
</dbReference>
<evidence type="ECO:0000313" key="4">
    <source>
        <dbReference type="Proteomes" id="UP000626109"/>
    </source>
</evidence>
<dbReference type="AlphaFoldDB" id="A0A813M2I0"/>
<protein>
    <recommendedName>
        <fullName evidence="5">Tyrosine-protein kinase ephrin type A/B receptor-like domain-containing protein</fullName>
    </recommendedName>
</protein>
<name>A0A813M2I0_POLGL</name>
<sequence>HVHSVRPAWLFMFMLSLETCSRGAVASWQCKYLQNGNSTCLINESISESGSIDISFPGDIRVTNCSVYGSSVAISASASLTLDSGAQVKAHAGSILLNGSSVSIFSGSSASSSALLRVLSNATGATERKVRFGDPPPPPPVGGMVSMDGASSLSGSGVRIVAGTGFLIQGKSNVSATSDGIYVGGFNSTGNCSGGITITDSLFNSNSIILSCNKSTVTLNTASSLVTKDQSGYVRITAKEVLTEPSCSVVSTNVTIVADQKVEFHGGLPGLPSEVKSTNTPTGLSISCQGAVELGAANGSWILSSAFVFGKTVSAASGLRMTTSHTDSCENNDTSQEDRCSAVLASWPTWVGAWPARGGKYGFFGGNANLSFDMVLAAREDLSLQPSALLNAASVLLCAGGQAQILAGAKVDVTGRGCGQGKGTRHGMSPSKDVNPCGAGGGSNLGAGGNGSFFDSTNLVACSMPGEAPHFNPRTQEDWRPRYYPTQGASGGGVGTPDMVVSRGEETSDSSGGGLIWLSGAKGVAFGELSALVADGSAGKLVQNSTALMGIDSVAVSGGGAGGHILVFSGDALTAPLTMDLAARLSASGGNFECTSKDHGVPGAASGAGGGGFVGLNWSGTSPAPARKPKNGVVVPEMRKGLVIEVAGGSSPLDDCSILPYTNFTPQVGKDGVAMSLSRCEAGYFIQGVFCEICIPGGWSPGGFRFECSPCRGMPENGKGEYTDYGSKVQACNYTCGLGVPNVKSNPHCYDPFNYALQFFGGVRGMVMILISVILCALLLLLRSRGKMGREVARQPLNAMTLPGISFLEPHRGVLRRFCGRLCSRIMPGSFDGLQPQLRRSLSGGEAERRPVEMQLPKEKLPFHVCRVYFHGDNRSQSPWFLDEHLPASVEQMVGPEQWQRLAAAASALAGIPVWEARKEAALGVLYPPVEPLYARQR</sequence>
<keyword evidence="1" id="KW-0472">Membrane</keyword>
<dbReference type="PANTHER" id="PTHR31513:SF2">
    <property type="entry name" value="MRAZ"/>
    <property type="match status" value="1"/>
</dbReference>
<evidence type="ECO:0000313" key="3">
    <source>
        <dbReference type="EMBL" id="CAE8741832.1"/>
    </source>
</evidence>
<proteinExistence type="predicted"/>
<feature type="chain" id="PRO_5032853302" description="Tyrosine-protein kinase ephrin type A/B receptor-like domain-containing protein" evidence="2">
    <location>
        <begin position="27"/>
        <end position="938"/>
    </location>
</feature>
<keyword evidence="1" id="KW-0812">Transmembrane</keyword>
<dbReference type="EMBL" id="CAJNNW010037443">
    <property type="protein sequence ID" value="CAE8741832.1"/>
    <property type="molecule type" value="Genomic_DNA"/>
</dbReference>
<organism evidence="3 4">
    <name type="scientific">Polarella glacialis</name>
    <name type="common">Dinoflagellate</name>
    <dbReference type="NCBI Taxonomy" id="89957"/>
    <lineage>
        <taxon>Eukaryota</taxon>
        <taxon>Sar</taxon>
        <taxon>Alveolata</taxon>
        <taxon>Dinophyceae</taxon>
        <taxon>Suessiales</taxon>
        <taxon>Suessiaceae</taxon>
        <taxon>Polarella</taxon>
    </lineage>
</organism>
<gene>
    <name evidence="3" type="ORF">PGLA2088_LOCUS50690</name>
</gene>
<evidence type="ECO:0008006" key="5">
    <source>
        <dbReference type="Google" id="ProtNLM"/>
    </source>
</evidence>
<accession>A0A813M2I0</accession>
<comment type="caution">
    <text evidence="3">The sequence shown here is derived from an EMBL/GenBank/DDBJ whole genome shotgun (WGS) entry which is preliminary data.</text>
</comment>
<reference evidence="3" key="1">
    <citation type="submission" date="2021-02" db="EMBL/GenBank/DDBJ databases">
        <authorList>
            <person name="Dougan E. K."/>
            <person name="Rhodes N."/>
            <person name="Thang M."/>
            <person name="Chan C."/>
        </authorList>
    </citation>
    <scope>NUCLEOTIDE SEQUENCE</scope>
</reference>
<dbReference type="PANTHER" id="PTHR31513">
    <property type="entry name" value="EPHRIN TYPE-B RECEPTOR"/>
    <property type="match status" value="1"/>
</dbReference>